<dbReference type="InterPro" id="IPR000242">
    <property type="entry name" value="PTP_cat"/>
</dbReference>
<comment type="caution">
    <text evidence="8">The sequence shown here is derived from an EMBL/GenBank/DDBJ whole genome shotgun (WGS) entry which is preliminary data.</text>
</comment>
<dbReference type="GO" id="GO:0004725">
    <property type="term" value="F:protein tyrosine phosphatase activity"/>
    <property type="evidence" value="ECO:0007669"/>
    <property type="project" value="UniProtKB-EC"/>
</dbReference>
<dbReference type="PROSITE" id="PS50056">
    <property type="entry name" value="TYR_PHOSPHATASE_2"/>
    <property type="match status" value="1"/>
</dbReference>
<dbReference type="SMART" id="SM00194">
    <property type="entry name" value="PTPc"/>
    <property type="match status" value="1"/>
</dbReference>
<accession>A0A8S1C7C9</accession>
<dbReference type="PROSITE" id="PS50055">
    <property type="entry name" value="TYR_PHOSPHATASE_PTP"/>
    <property type="match status" value="1"/>
</dbReference>
<evidence type="ECO:0000313" key="8">
    <source>
        <dbReference type="EMBL" id="CAB3363077.1"/>
    </source>
</evidence>
<feature type="domain" description="Tyrosine specific protein phosphatases" evidence="7">
    <location>
        <begin position="861"/>
        <end position="934"/>
    </location>
</feature>
<dbReference type="Proteomes" id="UP000494165">
    <property type="component" value="Unassembled WGS sequence"/>
</dbReference>
<keyword evidence="3" id="KW-0378">Hydrolase</keyword>
<evidence type="ECO:0000256" key="3">
    <source>
        <dbReference type="ARBA" id="ARBA00022801"/>
    </source>
</evidence>
<dbReference type="InterPro" id="IPR029021">
    <property type="entry name" value="Prot-tyrosine_phosphatase-like"/>
</dbReference>
<feature type="domain" description="Tyrosine-protein phosphatase" evidence="6">
    <location>
        <begin position="734"/>
        <end position="943"/>
    </location>
</feature>
<dbReference type="InterPro" id="IPR000387">
    <property type="entry name" value="Tyr_Pase_dom"/>
</dbReference>
<dbReference type="EMBL" id="CADEPI010000011">
    <property type="protein sequence ID" value="CAB3363077.1"/>
    <property type="molecule type" value="Genomic_DNA"/>
</dbReference>
<proteinExistence type="inferred from homology"/>
<dbReference type="PRINTS" id="PR00700">
    <property type="entry name" value="PRTYPHPHTASE"/>
</dbReference>
<dbReference type="EC" id="3.1.3.48" evidence="2"/>
<dbReference type="InterPro" id="IPR003595">
    <property type="entry name" value="Tyr_Pase_cat"/>
</dbReference>
<evidence type="ECO:0000256" key="5">
    <source>
        <dbReference type="SAM" id="Phobius"/>
    </source>
</evidence>
<dbReference type="SMART" id="SM00404">
    <property type="entry name" value="PTPc_motif"/>
    <property type="match status" value="1"/>
</dbReference>
<dbReference type="GO" id="GO:0048666">
    <property type="term" value="P:neuron development"/>
    <property type="evidence" value="ECO:0007669"/>
    <property type="project" value="UniProtKB-ARBA"/>
</dbReference>
<evidence type="ECO:0000256" key="2">
    <source>
        <dbReference type="ARBA" id="ARBA00013064"/>
    </source>
</evidence>
<evidence type="ECO:0000259" key="7">
    <source>
        <dbReference type="PROSITE" id="PS50056"/>
    </source>
</evidence>
<dbReference type="PANTHER" id="PTHR19134">
    <property type="entry name" value="RECEPTOR-TYPE TYROSINE-PROTEIN PHOSPHATASE"/>
    <property type="match status" value="1"/>
</dbReference>
<dbReference type="CDD" id="cd00047">
    <property type="entry name" value="PTPc"/>
    <property type="match status" value="1"/>
</dbReference>
<organism evidence="8 9">
    <name type="scientific">Cloeon dipterum</name>
    <dbReference type="NCBI Taxonomy" id="197152"/>
    <lineage>
        <taxon>Eukaryota</taxon>
        <taxon>Metazoa</taxon>
        <taxon>Ecdysozoa</taxon>
        <taxon>Arthropoda</taxon>
        <taxon>Hexapoda</taxon>
        <taxon>Insecta</taxon>
        <taxon>Pterygota</taxon>
        <taxon>Palaeoptera</taxon>
        <taxon>Ephemeroptera</taxon>
        <taxon>Pisciforma</taxon>
        <taxon>Baetidae</taxon>
        <taxon>Cloeon</taxon>
    </lineage>
</organism>
<keyword evidence="4" id="KW-0904">Protein phosphatase</keyword>
<protein>
    <recommendedName>
        <fullName evidence="2">protein-tyrosine-phosphatase</fullName>
        <ecNumber evidence="2">3.1.3.48</ecNumber>
    </recommendedName>
</protein>
<dbReference type="InterPro" id="IPR050348">
    <property type="entry name" value="Protein-Tyr_Phosphatase"/>
</dbReference>
<evidence type="ECO:0000256" key="1">
    <source>
        <dbReference type="ARBA" id="ARBA00009580"/>
    </source>
</evidence>
<feature type="transmembrane region" description="Helical" evidence="5">
    <location>
        <begin position="607"/>
        <end position="629"/>
    </location>
</feature>
<evidence type="ECO:0000259" key="6">
    <source>
        <dbReference type="PROSITE" id="PS50055"/>
    </source>
</evidence>
<comment type="similarity">
    <text evidence="1">Belongs to the protein-tyrosine phosphatase family.</text>
</comment>
<evidence type="ECO:0000313" key="9">
    <source>
        <dbReference type="Proteomes" id="UP000494165"/>
    </source>
</evidence>
<dbReference type="SUPFAM" id="SSF52799">
    <property type="entry name" value="(Phosphotyrosine protein) phosphatases II"/>
    <property type="match status" value="2"/>
</dbReference>
<gene>
    <name evidence="8" type="ORF">CLODIP_2_CD14876</name>
</gene>
<keyword evidence="9" id="KW-1185">Reference proteome</keyword>
<dbReference type="AlphaFoldDB" id="A0A8S1C7C9"/>
<dbReference type="Gene3D" id="3.90.190.10">
    <property type="entry name" value="Protein tyrosine phosphatase superfamily"/>
    <property type="match status" value="1"/>
</dbReference>
<dbReference type="PANTHER" id="PTHR19134:SF562">
    <property type="entry name" value="PROTEIN-TYROSINE-PHOSPHATASE"/>
    <property type="match status" value="1"/>
</dbReference>
<keyword evidence="5" id="KW-0472">Membrane</keyword>
<keyword evidence="5" id="KW-1133">Transmembrane helix</keyword>
<sequence length="1117" mass="127758">MTTDTTSGSSRNQIEKSSTLTRLFNVSALLEMESFLTVLVLIIFARAAALDLFLVKNVQNNTYDCVSFEDANIDNVFEATYMTHTRTGTSYQEISEIKESGYTENNKRLVTTMVNFTNNESILSQFGFIFDHGWEGFPTFRSGVIDMLTTIPTYLRISLWAKGPCYLKIGNFVQLKFAPTESGLHAKVSVSFTKIEKEVDFLANRWNHFSLKYDKDAKRLVISDSNNKSISLPISVLRWPANSEKFDFSFDSDDGEARIKLHKYKALYFNGSSIGGGINILRSKVTYCLAISHVTNSKTTFKIKSGNNQAYFPEALQWRNRFFFVKREGVRLEGKLATASSFLAMRLLDANCVYRNGHKQIYTRKFTQVPNNSKVSCMTVTNSKTVTESAEVSTLYWEDSSRLELLCKNQNNQCRGYIFCGEKGCTCIPPFTGPLCLDSCNRLSSYGCGAPCGFCRSASDCDEKTGKCKVCIKGYRKLQCTQKLLQFRLKPEIVEGERSISLQKALENLTSEETAQIKTVEIQYKTLNESDFSTFYKFEPNSPFNETYALPRVHIGTAYQFRAAIREKDEESIFVDNTNDLVLDFVFSEINDTKSKDHHEDDSPLELFVSILSACLAVAILLILAGCLCRMRRMRHSSTVVYNSQVPDSQSVSIVDNNDGMEEETKVKSLIYSEIPQAQEHIYEELHPLYAETNLGMDVRAYQIFVETSLREQTFKKQFKAIKEAAGIREMDYLAPLSGEIILEKDKEFRTRSFYYDGFMCSRRYIATECPKRKDASNFWKLVVQENVQSVVLLADAEIYWPLEVGKEIKFDSVALTAIERYSFCHFEIATIKISTGGERRTVRHLHFKTWFQNDLPQEHLTLAQFIEKVNPDCHKHGPILIQCASKISRIGIFIYVHMCKEMINKKGVVYPEQILSFMFKQSIHFMDSHRQYMFANLVLFECLAANKGMLCANFEHFYKRLLKDKSVLIQSYNELKEQISKDAECRHCLGVPSKERSLNMFIVDGFSTENQFIIIPKPKPIYFWGLVTEQKMQQVVILNESITKTNGFLPQKNSPLIYGNLNLSLEGVHVTKIFKSLQVGINNTAGVKTKLINDYNYDTNDKFTKSSKTMHHLEKL</sequence>
<dbReference type="Pfam" id="PF00102">
    <property type="entry name" value="Y_phosphatase"/>
    <property type="match status" value="1"/>
</dbReference>
<evidence type="ECO:0000256" key="4">
    <source>
        <dbReference type="ARBA" id="ARBA00022912"/>
    </source>
</evidence>
<name>A0A8S1C7C9_9INSE</name>
<keyword evidence="5" id="KW-0812">Transmembrane</keyword>
<reference evidence="8 9" key="1">
    <citation type="submission" date="2020-04" db="EMBL/GenBank/DDBJ databases">
        <authorList>
            <person name="Alioto T."/>
            <person name="Alioto T."/>
            <person name="Gomez Garrido J."/>
        </authorList>
    </citation>
    <scope>NUCLEOTIDE SEQUENCE [LARGE SCALE GENOMIC DNA]</scope>
</reference>